<gene>
    <name evidence="2" type="ORF">AA0113_g9716</name>
</gene>
<dbReference type="AlphaFoldDB" id="A0A4Q4R7Q0"/>
<dbReference type="Proteomes" id="UP000293823">
    <property type="component" value="Unassembled WGS sequence"/>
</dbReference>
<organism evidence="2 3">
    <name type="scientific">Alternaria arborescens</name>
    <dbReference type="NCBI Taxonomy" id="156630"/>
    <lineage>
        <taxon>Eukaryota</taxon>
        <taxon>Fungi</taxon>
        <taxon>Dikarya</taxon>
        <taxon>Ascomycota</taxon>
        <taxon>Pezizomycotina</taxon>
        <taxon>Dothideomycetes</taxon>
        <taxon>Pleosporomycetidae</taxon>
        <taxon>Pleosporales</taxon>
        <taxon>Pleosporineae</taxon>
        <taxon>Pleosporaceae</taxon>
        <taxon>Alternaria</taxon>
        <taxon>Alternaria sect. Alternaria</taxon>
    </lineage>
</organism>
<accession>A0A4Q4R7Q0</accession>
<dbReference type="OrthoDB" id="3695343at2759"/>
<protein>
    <submittedName>
        <fullName evidence="2">Uncharacterized protein</fullName>
    </submittedName>
</protein>
<feature type="region of interest" description="Disordered" evidence="1">
    <location>
        <begin position="102"/>
        <end position="291"/>
    </location>
</feature>
<evidence type="ECO:0000313" key="2">
    <source>
        <dbReference type="EMBL" id="RYO51996.1"/>
    </source>
</evidence>
<evidence type="ECO:0000313" key="3">
    <source>
        <dbReference type="Proteomes" id="UP000293823"/>
    </source>
</evidence>
<feature type="compositionally biased region" description="Basic and acidic residues" evidence="1">
    <location>
        <begin position="200"/>
        <end position="211"/>
    </location>
</feature>
<reference evidence="3" key="1">
    <citation type="journal article" date="2019" name="bioRxiv">
        <title>Genomics, evolutionary history and diagnostics of the Alternaria alternata species group including apple and Asian pear pathotypes.</title>
        <authorList>
            <person name="Armitage A.D."/>
            <person name="Cockerton H.M."/>
            <person name="Sreenivasaprasad S."/>
            <person name="Woodhall J.W."/>
            <person name="Lane C.R."/>
            <person name="Harrison R.J."/>
            <person name="Clarkson J.P."/>
        </authorList>
    </citation>
    <scope>NUCLEOTIDE SEQUENCE [LARGE SCALE GENOMIC DNA]</scope>
    <source>
        <strain evidence="3">RGR 97.0016</strain>
    </source>
</reference>
<evidence type="ECO:0000256" key="1">
    <source>
        <dbReference type="SAM" id="MobiDB-lite"/>
    </source>
</evidence>
<sequence length="291" mass="31236">MPYLLLHSHLPQTAGQLNARPTTVKLRKKTNTTTLLRFELVANEIFPNPNISNTHKMNPFGGSSGDDFFGGGSDLFSGMSGGTGRGGPMGGLMGGMGGMGGGEMGRGGPMGPMGGMSGGNPRRGGYSSFSSYDSSRPEGQQYQEHHEPFGDNAQSGYSHQRPPRSGGGGRGFMFSGLTRADNPFRRRVGGNPAGGYNTSAREESSYPHMGREGPQYASRYEEYPRSHGSSRRQPPQQAYYDDESDPDEDLRQRQYYAPQHPYGGGGARGGGGGGRPSGGRLFNYDRFGRRN</sequence>
<dbReference type="EMBL" id="PEJP01000045">
    <property type="protein sequence ID" value="RYO51996.1"/>
    <property type="molecule type" value="Genomic_DNA"/>
</dbReference>
<name>A0A4Q4R7Q0_9PLEO</name>
<comment type="caution">
    <text evidence="2">The sequence shown here is derived from an EMBL/GenBank/DDBJ whole genome shotgun (WGS) entry which is preliminary data.</text>
</comment>
<feature type="compositionally biased region" description="Low complexity" evidence="1">
    <location>
        <begin position="123"/>
        <end position="134"/>
    </location>
</feature>
<keyword evidence="3" id="KW-1185">Reference proteome</keyword>
<feature type="compositionally biased region" description="Gly residues" evidence="1">
    <location>
        <begin position="102"/>
        <end position="122"/>
    </location>
</feature>
<feature type="compositionally biased region" description="Gly residues" evidence="1">
    <location>
        <begin position="262"/>
        <end position="277"/>
    </location>
</feature>
<proteinExistence type="predicted"/>